<name>A0AAD9IH78_PROWI</name>
<gene>
    <name evidence="3" type="ORF">QBZ16_005340</name>
</gene>
<comment type="caution">
    <text evidence="3">The sequence shown here is derived from an EMBL/GenBank/DDBJ whole genome shotgun (WGS) entry which is preliminary data.</text>
</comment>
<evidence type="ECO:0000313" key="3">
    <source>
        <dbReference type="EMBL" id="KAK2076580.1"/>
    </source>
</evidence>
<keyword evidence="1" id="KW-0472">Membrane</keyword>
<sequence>MDAGQRENRDAEVQVDDIVHTAYDSAGLARPSTAYEAGGLDKRLPTPGLWELVWTFAGSYLSILAISALNRFFVGGQILSSLVGLGLRHAIHIPWVVSPLAMALSLTVMQLTSTTHPPGGATALIIASMEEIPRWAGFSYVAGVAGGCALMLPVALIVNNLSPHRRYPTFWW</sequence>
<keyword evidence="1" id="KW-0812">Transmembrane</keyword>
<dbReference type="EMBL" id="JASFZW010000009">
    <property type="protein sequence ID" value="KAK2076580.1"/>
    <property type="molecule type" value="Genomic_DNA"/>
</dbReference>
<dbReference type="InterPro" id="IPR058581">
    <property type="entry name" value="TM_HPP"/>
</dbReference>
<organism evidence="3 4">
    <name type="scientific">Prototheca wickerhamii</name>
    <dbReference type="NCBI Taxonomy" id="3111"/>
    <lineage>
        <taxon>Eukaryota</taxon>
        <taxon>Viridiplantae</taxon>
        <taxon>Chlorophyta</taxon>
        <taxon>core chlorophytes</taxon>
        <taxon>Trebouxiophyceae</taxon>
        <taxon>Chlorellales</taxon>
        <taxon>Chlorellaceae</taxon>
        <taxon>Prototheca</taxon>
    </lineage>
</organism>
<dbReference type="PANTHER" id="PTHR33741">
    <property type="entry name" value="TRANSMEMBRANE PROTEIN DDB_G0269096-RELATED"/>
    <property type="match status" value="1"/>
</dbReference>
<feature type="transmembrane region" description="Helical" evidence="1">
    <location>
        <begin position="93"/>
        <end position="112"/>
    </location>
</feature>
<evidence type="ECO:0000313" key="4">
    <source>
        <dbReference type="Proteomes" id="UP001255856"/>
    </source>
</evidence>
<accession>A0AAD9IH78</accession>
<dbReference type="PANTHER" id="PTHR33741:SF5">
    <property type="entry name" value="TRANSMEMBRANE PROTEIN DDB_G0269096-RELATED"/>
    <property type="match status" value="1"/>
</dbReference>
<evidence type="ECO:0000259" key="2">
    <source>
        <dbReference type="Pfam" id="PF04982"/>
    </source>
</evidence>
<dbReference type="Pfam" id="PF04982">
    <property type="entry name" value="TM_HPP"/>
    <property type="match status" value="1"/>
</dbReference>
<feature type="domain" description="HPP transmembrane region" evidence="2">
    <location>
        <begin position="71"/>
        <end position="168"/>
    </location>
</feature>
<feature type="transmembrane region" description="Helical" evidence="1">
    <location>
        <begin position="138"/>
        <end position="158"/>
    </location>
</feature>
<reference evidence="3" key="1">
    <citation type="submission" date="2021-01" db="EMBL/GenBank/DDBJ databases">
        <authorList>
            <person name="Eckstrom K.M.E."/>
        </authorList>
    </citation>
    <scope>NUCLEOTIDE SEQUENCE</scope>
    <source>
        <strain evidence="3">UVCC 0001</strain>
    </source>
</reference>
<evidence type="ECO:0000256" key="1">
    <source>
        <dbReference type="SAM" id="Phobius"/>
    </source>
</evidence>
<dbReference type="Proteomes" id="UP001255856">
    <property type="component" value="Unassembled WGS sequence"/>
</dbReference>
<keyword evidence="1" id="KW-1133">Transmembrane helix</keyword>
<keyword evidence="4" id="KW-1185">Reference proteome</keyword>
<dbReference type="AlphaFoldDB" id="A0AAD9IH78"/>
<protein>
    <recommendedName>
        <fullName evidence="2">HPP transmembrane region domain-containing protein</fullName>
    </recommendedName>
</protein>
<dbReference type="InterPro" id="IPR007065">
    <property type="entry name" value="HPP"/>
</dbReference>
<proteinExistence type="predicted"/>
<feature type="transmembrane region" description="Helical" evidence="1">
    <location>
        <begin position="52"/>
        <end position="73"/>
    </location>
</feature>